<proteinExistence type="inferred from homology"/>
<dbReference type="InterPro" id="IPR042099">
    <property type="entry name" value="ANL_N_sf"/>
</dbReference>
<dbReference type="Gene3D" id="3.30.300.30">
    <property type="match status" value="1"/>
</dbReference>
<dbReference type="GO" id="GO:0030729">
    <property type="term" value="F:acetoacetate-CoA ligase activity"/>
    <property type="evidence" value="ECO:0007669"/>
    <property type="project" value="InterPro"/>
</dbReference>
<evidence type="ECO:0000259" key="3">
    <source>
        <dbReference type="Pfam" id="PF16177"/>
    </source>
</evidence>
<evidence type="ECO:0000256" key="1">
    <source>
        <dbReference type="ARBA" id="ARBA00006432"/>
    </source>
</evidence>
<keyword evidence="5" id="KW-1185">Reference proteome</keyword>
<feature type="domain" description="Acetyl-coenzyme A synthetase N-terminal" evidence="3">
    <location>
        <begin position="41"/>
        <end position="96"/>
    </location>
</feature>
<dbReference type="EMBL" id="KV428007">
    <property type="protein sequence ID" value="KZT43469.1"/>
    <property type="molecule type" value="Genomic_DNA"/>
</dbReference>
<dbReference type="Gene3D" id="3.40.50.12780">
    <property type="entry name" value="N-terminal domain of ligase-like"/>
    <property type="match status" value="1"/>
</dbReference>
<protein>
    <submittedName>
        <fullName evidence="4">Acetoacetyl-CoA synthetase</fullName>
    </submittedName>
</protein>
<evidence type="ECO:0000313" key="4">
    <source>
        <dbReference type="EMBL" id="KZT43469.1"/>
    </source>
</evidence>
<dbReference type="AlphaFoldDB" id="A0A166I746"/>
<dbReference type="InterPro" id="IPR020845">
    <property type="entry name" value="AMP-binding_CS"/>
</dbReference>
<feature type="domain" description="AMP-dependent synthetase/ligase" evidence="2">
    <location>
        <begin position="115"/>
        <end position="479"/>
    </location>
</feature>
<dbReference type="Pfam" id="PF16177">
    <property type="entry name" value="ACAS_N"/>
    <property type="match status" value="1"/>
</dbReference>
<name>A0A166I746_9AGAM</name>
<evidence type="ECO:0000313" key="5">
    <source>
        <dbReference type="Proteomes" id="UP000076798"/>
    </source>
</evidence>
<dbReference type="InterPro" id="IPR005914">
    <property type="entry name" value="Acac_CoA_synth"/>
</dbReference>
<dbReference type="Proteomes" id="UP000076798">
    <property type="component" value="Unassembled WGS sequence"/>
</dbReference>
<comment type="similarity">
    <text evidence="1">Belongs to the ATP-dependent AMP-binding enzyme family.</text>
</comment>
<dbReference type="PROSITE" id="PS00455">
    <property type="entry name" value="AMP_BINDING"/>
    <property type="match status" value="1"/>
</dbReference>
<reference evidence="4 5" key="1">
    <citation type="journal article" date="2016" name="Mol. Biol. Evol.">
        <title>Comparative Genomics of Early-Diverging Mushroom-Forming Fungi Provides Insights into the Origins of Lignocellulose Decay Capabilities.</title>
        <authorList>
            <person name="Nagy L.G."/>
            <person name="Riley R."/>
            <person name="Tritt A."/>
            <person name="Adam C."/>
            <person name="Daum C."/>
            <person name="Floudas D."/>
            <person name="Sun H."/>
            <person name="Yadav J.S."/>
            <person name="Pangilinan J."/>
            <person name="Larsson K.H."/>
            <person name="Matsuura K."/>
            <person name="Barry K."/>
            <person name="Labutti K."/>
            <person name="Kuo R."/>
            <person name="Ohm R.A."/>
            <person name="Bhattacharya S.S."/>
            <person name="Shirouzu T."/>
            <person name="Yoshinaga Y."/>
            <person name="Martin F.M."/>
            <person name="Grigoriev I.V."/>
            <person name="Hibbett D.S."/>
        </authorList>
    </citation>
    <scope>NUCLEOTIDE SEQUENCE [LARGE SCALE GENOMIC DNA]</scope>
    <source>
        <strain evidence="4 5">HHB10207 ss-3</strain>
    </source>
</reference>
<accession>A0A166I746</accession>
<dbReference type="InterPro" id="IPR032387">
    <property type="entry name" value="ACAS_N"/>
</dbReference>
<dbReference type="InterPro" id="IPR000873">
    <property type="entry name" value="AMP-dep_synth/lig_dom"/>
</dbReference>
<organism evidence="4 5">
    <name type="scientific">Sistotremastrum suecicum HHB10207 ss-3</name>
    <dbReference type="NCBI Taxonomy" id="1314776"/>
    <lineage>
        <taxon>Eukaryota</taxon>
        <taxon>Fungi</taxon>
        <taxon>Dikarya</taxon>
        <taxon>Basidiomycota</taxon>
        <taxon>Agaricomycotina</taxon>
        <taxon>Agaricomycetes</taxon>
        <taxon>Sistotremastrales</taxon>
        <taxon>Sistotremastraceae</taxon>
        <taxon>Sistotremastrum</taxon>
    </lineage>
</organism>
<gene>
    <name evidence="4" type="ORF">SISSUDRAFT_1039883</name>
</gene>
<sequence length="673" mass="74962">MQSEHWEVPKLIWQHPDPGLTRIEVLRHFINHKHGFKFKNYYELYQYSVSDWTFWKDLWEFLGIISSVPPTQVIIEAPLVDSPRWFPNARLNYAENILFRNDDAIACTVARETGFLRHYSSRELREMVRVMRNAMRANGLKAGDRVAAIVTNSIDPIVIAMAASSIGAIYSSTAPDMGVSGILDRYRQIRPKFVFSETEVLYAGKQISIIPKVVQVANDLAHHGLERVIVFPSSVTGMDVDPRGIKNCSILSAFLSEGRDEPLAFEQHPFDHPLYILYSSGTTGPPKCIVHTAGGVLLQNKKAAATEWDIRFDDTHFQYTTCAWMMWNAMLGALAVGARLILYDGSPFHPSVRSFLKFINDQRVTHIGTSPRFLSEIQGQGIRPLDLAPFETLRCVYVTGAVLTPPLYEWAITAFPKRAHVNAGSGGTDICAGFIGACTPLPGYSGEMQVKSIGMKVEIFDPEGNNIEDTGLPGELVCTRAHPSIPLGFWGDEGRKNFFNAYFAKYPGVWTQGDFIVKNPKTQGLVILGRSDGVLNPSGVRFGSGEIYTVMDQFSHVVDDSLCIGQRRPQDKDERVLLFLKMRPGNTCTEDLKVKIRGAIKTALSARHVPAYIFEVAEIPYTVNNKKIEIAVKQIVSGSTLKPSGTVANPDALKLYYKYVDLEALVGQPKAKL</sequence>
<dbReference type="InterPro" id="IPR045851">
    <property type="entry name" value="AMP-bd_C_sf"/>
</dbReference>
<dbReference type="SUPFAM" id="SSF56801">
    <property type="entry name" value="Acetyl-CoA synthetase-like"/>
    <property type="match status" value="1"/>
</dbReference>
<dbReference type="STRING" id="1314776.A0A166I746"/>
<dbReference type="OrthoDB" id="10253869at2759"/>
<dbReference type="PANTHER" id="PTHR42921:SF4">
    <property type="entry name" value="ACETOACETYL-COA SYNTHASE (AFU_ORTHOLOGUE AFUA_8G04770)"/>
    <property type="match status" value="1"/>
</dbReference>
<evidence type="ECO:0000259" key="2">
    <source>
        <dbReference type="Pfam" id="PF00501"/>
    </source>
</evidence>
<dbReference type="Pfam" id="PF00501">
    <property type="entry name" value="AMP-binding"/>
    <property type="match status" value="1"/>
</dbReference>
<dbReference type="NCBIfam" id="NF002937">
    <property type="entry name" value="PRK03584.1"/>
    <property type="match status" value="1"/>
</dbReference>
<dbReference type="NCBIfam" id="TIGR01217">
    <property type="entry name" value="ac_ac_CoA_syn"/>
    <property type="match status" value="1"/>
</dbReference>
<dbReference type="GO" id="GO:0006629">
    <property type="term" value="P:lipid metabolic process"/>
    <property type="evidence" value="ECO:0007669"/>
    <property type="project" value="InterPro"/>
</dbReference>
<dbReference type="PANTHER" id="PTHR42921">
    <property type="entry name" value="ACETOACETYL-COA SYNTHETASE"/>
    <property type="match status" value="1"/>
</dbReference>